<proteinExistence type="predicted"/>
<dbReference type="InterPro" id="IPR000477">
    <property type="entry name" value="RT_dom"/>
</dbReference>
<name>A0ABY9E0J0_VITVI</name>
<keyword evidence="2" id="KW-0548">Nucleotidyltransferase</keyword>
<dbReference type="PROSITE" id="PS50994">
    <property type="entry name" value="INTEGRASE"/>
    <property type="match status" value="1"/>
</dbReference>
<keyword evidence="3" id="KW-0540">Nuclease</keyword>
<dbReference type="CDD" id="cd01647">
    <property type="entry name" value="RT_LTR"/>
    <property type="match status" value="1"/>
</dbReference>
<dbReference type="InterPro" id="IPR043502">
    <property type="entry name" value="DNA/RNA_pol_sf"/>
</dbReference>
<dbReference type="Gene3D" id="3.30.70.270">
    <property type="match status" value="2"/>
</dbReference>
<gene>
    <name evidence="10" type="ORF">VitviT2T_030726</name>
</gene>
<keyword evidence="1" id="KW-0808">Transferase</keyword>
<evidence type="ECO:0000256" key="4">
    <source>
        <dbReference type="ARBA" id="ARBA00022759"/>
    </source>
</evidence>
<accession>A0ABY9E0J0</accession>
<dbReference type="InterPro" id="IPR041373">
    <property type="entry name" value="RT_RNaseH"/>
</dbReference>
<reference evidence="10 11" key="1">
    <citation type="journal article" date="2023" name="Hortic Res">
        <title>The complete reference genome for grapevine (Vitis vinifera L.) genetics and breeding.</title>
        <authorList>
            <person name="Shi X."/>
            <person name="Cao S."/>
            <person name="Wang X."/>
            <person name="Huang S."/>
            <person name="Wang Y."/>
            <person name="Liu Z."/>
            <person name="Liu W."/>
            <person name="Leng X."/>
            <person name="Peng Y."/>
            <person name="Wang N."/>
            <person name="Wang Y."/>
            <person name="Ma Z."/>
            <person name="Xu X."/>
            <person name="Zhang F."/>
            <person name="Xue H."/>
            <person name="Zhong H."/>
            <person name="Wang Y."/>
            <person name="Zhang K."/>
            <person name="Velt A."/>
            <person name="Avia K."/>
            <person name="Holtgrawe D."/>
            <person name="Grimplet J."/>
            <person name="Matus J.T."/>
            <person name="Ware D."/>
            <person name="Wu X."/>
            <person name="Wang H."/>
            <person name="Liu C."/>
            <person name="Fang Y."/>
            <person name="Rustenholz C."/>
            <person name="Cheng Z."/>
            <person name="Xiao H."/>
            <person name="Zhou Y."/>
        </authorList>
    </citation>
    <scope>NUCLEOTIDE SEQUENCE [LARGE SCALE GENOMIC DNA]</scope>
    <source>
        <strain evidence="11">cv. Pinot noir / PN40024</strain>
        <tissue evidence="10">Leaf</tissue>
    </source>
</reference>
<keyword evidence="5" id="KW-0378">Hydrolase</keyword>
<dbReference type="Pfam" id="PF17917">
    <property type="entry name" value="RT_RNaseH"/>
    <property type="match status" value="1"/>
</dbReference>
<dbReference type="SUPFAM" id="SSF53098">
    <property type="entry name" value="Ribonuclease H-like"/>
    <property type="match status" value="1"/>
</dbReference>
<sequence length="695" mass="80679">MPFGLTNVPAAFMDLMNRVFRAYFDQFVIVFVDDILIYSRSLEEHKQHLVTTLRTLRRHQLYGKLDKSEFWLTEVNFLGHVVSETGIAIDHSKVEAIQDWQRPTNVFEVRSFLGLVGYYRRFVEDFSRIAAPMTRLIRKGVKFDWNEECENAFQELKWKLTTAPVLTAPISGELFTIYCDAFTVGLGCVLMQQGKVVAYASRQLKQHERNYPTHDLELATVVFALKTWRYYLYGEKFEVYSDHKSLKYIFTQKDLNSRQRRWMETLEDYDFALHYHPGKANVVADALSRKSVGQLSSLELREFEMHTVIEDFELCLGLEGHGPCLYSISARPMVIQRIVEGQVHDEFLEKVKAQLVAGEIDENSMYEDGSVRFKGRLCVPKDVELRNELLADAHRAKYIIHPGNTKMYQDLKRQFWWSGMKRDIAQFVANCQICQQVKAEHQRPAGLLQHLPIPEWKWDNITMDFVIGLPRIRSKKNGVWVIVDRLTKSAHFLAMKTTDSMNSLAKLYIQEIARLHGIPVSIVSDRDPKFTSQFWQSLQRALGTQLNFSTAFHPQTDGQSERVIHILEDMLRACVLDFGGNWADYLPLAEFAYNNSYQSSIGMAPYEALYGRPCRSPLCWIEMGESRLLGPEIVQETIEKIQLIEEKLKTAQDRQKSYADKRRRPLEFGEGDWVFVKVSPRRGIFQFGKKREISP</sequence>
<dbReference type="InterPro" id="IPR001584">
    <property type="entry name" value="Integrase_cat-core"/>
</dbReference>
<evidence type="ECO:0000256" key="2">
    <source>
        <dbReference type="ARBA" id="ARBA00022695"/>
    </source>
</evidence>
<dbReference type="InterPro" id="IPR036397">
    <property type="entry name" value="RNaseH_sf"/>
</dbReference>
<evidence type="ECO:0000259" key="9">
    <source>
        <dbReference type="PROSITE" id="PS50994"/>
    </source>
</evidence>
<evidence type="ECO:0000256" key="7">
    <source>
        <dbReference type="SAM" id="Coils"/>
    </source>
</evidence>
<dbReference type="InterPro" id="IPR043128">
    <property type="entry name" value="Rev_trsase/Diguanyl_cyclase"/>
</dbReference>
<keyword evidence="6" id="KW-0695">RNA-directed DNA polymerase</keyword>
<dbReference type="Proteomes" id="UP001227230">
    <property type="component" value="Chromosome 19"/>
</dbReference>
<keyword evidence="4" id="KW-0255">Endonuclease</keyword>
<evidence type="ECO:0000256" key="6">
    <source>
        <dbReference type="ARBA" id="ARBA00022918"/>
    </source>
</evidence>
<evidence type="ECO:0000313" key="11">
    <source>
        <dbReference type="Proteomes" id="UP001227230"/>
    </source>
</evidence>
<dbReference type="CDD" id="cd09274">
    <property type="entry name" value="RNase_HI_RT_Ty3"/>
    <property type="match status" value="1"/>
</dbReference>
<evidence type="ECO:0000256" key="5">
    <source>
        <dbReference type="ARBA" id="ARBA00022801"/>
    </source>
</evidence>
<feature type="domain" description="Reverse transcriptase" evidence="8">
    <location>
        <begin position="1"/>
        <end position="82"/>
    </location>
</feature>
<dbReference type="Gene3D" id="3.30.420.10">
    <property type="entry name" value="Ribonuclease H-like superfamily/Ribonuclease H"/>
    <property type="match status" value="1"/>
</dbReference>
<evidence type="ECO:0000313" key="10">
    <source>
        <dbReference type="EMBL" id="WKA13428.1"/>
    </source>
</evidence>
<evidence type="ECO:0000259" key="8">
    <source>
        <dbReference type="PROSITE" id="PS50878"/>
    </source>
</evidence>
<dbReference type="SUPFAM" id="SSF56672">
    <property type="entry name" value="DNA/RNA polymerases"/>
    <property type="match status" value="1"/>
</dbReference>
<keyword evidence="7" id="KW-0175">Coiled coil</keyword>
<dbReference type="PROSITE" id="PS50878">
    <property type="entry name" value="RT_POL"/>
    <property type="match status" value="1"/>
</dbReference>
<dbReference type="InterPro" id="IPR050951">
    <property type="entry name" value="Retrovirus_Pol_polyprotein"/>
</dbReference>
<evidence type="ECO:0000256" key="1">
    <source>
        <dbReference type="ARBA" id="ARBA00022679"/>
    </source>
</evidence>
<evidence type="ECO:0008006" key="12">
    <source>
        <dbReference type="Google" id="ProtNLM"/>
    </source>
</evidence>
<dbReference type="Gene3D" id="1.10.340.70">
    <property type="match status" value="1"/>
</dbReference>
<organism evidence="10 11">
    <name type="scientific">Vitis vinifera</name>
    <name type="common">Grape</name>
    <dbReference type="NCBI Taxonomy" id="29760"/>
    <lineage>
        <taxon>Eukaryota</taxon>
        <taxon>Viridiplantae</taxon>
        <taxon>Streptophyta</taxon>
        <taxon>Embryophyta</taxon>
        <taxon>Tracheophyta</taxon>
        <taxon>Spermatophyta</taxon>
        <taxon>Magnoliopsida</taxon>
        <taxon>eudicotyledons</taxon>
        <taxon>Gunneridae</taxon>
        <taxon>Pentapetalae</taxon>
        <taxon>rosids</taxon>
        <taxon>Vitales</taxon>
        <taxon>Vitaceae</taxon>
        <taxon>Viteae</taxon>
        <taxon>Vitis</taxon>
    </lineage>
</organism>
<feature type="domain" description="Integrase catalytic" evidence="9">
    <location>
        <begin position="448"/>
        <end position="613"/>
    </location>
</feature>
<evidence type="ECO:0000256" key="3">
    <source>
        <dbReference type="ARBA" id="ARBA00022722"/>
    </source>
</evidence>
<dbReference type="InterPro" id="IPR041588">
    <property type="entry name" value="Integrase_H2C2"/>
</dbReference>
<dbReference type="Pfam" id="PF00078">
    <property type="entry name" value="RVT_1"/>
    <property type="match status" value="1"/>
</dbReference>
<protein>
    <recommendedName>
        <fullName evidence="12">Transposon Ty3-I Gag-Pol polyprotein</fullName>
    </recommendedName>
</protein>
<dbReference type="PANTHER" id="PTHR37984">
    <property type="entry name" value="PROTEIN CBG26694"/>
    <property type="match status" value="1"/>
</dbReference>
<dbReference type="EMBL" id="CP126666">
    <property type="protein sequence ID" value="WKA13428.1"/>
    <property type="molecule type" value="Genomic_DNA"/>
</dbReference>
<dbReference type="Gene3D" id="3.10.20.370">
    <property type="match status" value="1"/>
</dbReference>
<dbReference type="InterPro" id="IPR012337">
    <property type="entry name" value="RNaseH-like_sf"/>
</dbReference>
<keyword evidence="11" id="KW-1185">Reference proteome</keyword>
<dbReference type="PANTHER" id="PTHR37984:SF5">
    <property type="entry name" value="PROTEIN NYNRIN-LIKE"/>
    <property type="match status" value="1"/>
</dbReference>
<feature type="coiled-coil region" evidence="7">
    <location>
        <begin position="634"/>
        <end position="661"/>
    </location>
</feature>
<dbReference type="Pfam" id="PF17921">
    <property type="entry name" value="Integrase_H2C2"/>
    <property type="match status" value="1"/>
</dbReference>